<evidence type="ECO:0000256" key="5">
    <source>
        <dbReference type="ARBA" id="ARBA00022906"/>
    </source>
</evidence>
<keyword evidence="6 10" id="KW-1133">Transmembrane helix</keyword>
<dbReference type="Pfam" id="PF16916">
    <property type="entry name" value="ZT_dimer"/>
    <property type="match status" value="1"/>
</dbReference>
<feature type="transmembrane region" description="Helical" evidence="10">
    <location>
        <begin position="220"/>
        <end position="241"/>
    </location>
</feature>
<comment type="subcellular location">
    <subcellularLocation>
        <location evidence="1">Membrane</location>
        <topology evidence="1">Multi-pass membrane protein</topology>
    </subcellularLocation>
</comment>
<dbReference type="InterPro" id="IPR002524">
    <property type="entry name" value="Cation_efflux"/>
</dbReference>
<dbReference type="InterPro" id="IPR050681">
    <property type="entry name" value="CDF/SLC30A"/>
</dbReference>
<dbReference type="RefSeq" id="WP_255914419.1">
    <property type="nucleotide sequence ID" value="NZ_JANFQO010000009.1"/>
</dbReference>
<keyword evidence="5" id="KW-0864">Zinc transport</keyword>
<keyword evidence="4 10" id="KW-0812">Transmembrane</keyword>
<name>A0ABT1QSL1_9GAMM</name>
<dbReference type="SUPFAM" id="SSF161111">
    <property type="entry name" value="Cation efflux protein transmembrane domain-like"/>
    <property type="match status" value="1"/>
</dbReference>
<dbReference type="InterPro" id="IPR058533">
    <property type="entry name" value="Cation_efflux_TM"/>
</dbReference>
<evidence type="ECO:0000256" key="4">
    <source>
        <dbReference type="ARBA" id="ARBA00022692"/>
    </source>
</evidence>
<evidence type="ECO:0000259" key="12">
    <source>
        <dbReference type="Pfam" id="PF16916"/>
    </source>
</evidence>
<protein>
    <submittedName>
        <fullName evidence="13">Cation diffusion facilitator family transporter</fullName>
    </submittedName>
</protein>
<dbReference type="InterPro" id="IPR036837">
    <property type="entry name" value="Cation_efflux_CTD_sf"/>
</dbReference>
<evidence type="ECO:0000313" key="14">
    <source>
        <dbReference type="Proteomes" id="UP001165498"/>
    </source>
</evidence>
<feature type="transmembrane region" description="Helical" evidence="10">
    <location>
        <begin position="82"/>
        <end position="102"/>
    </location>
</feature>
<feature type="transmembrane region" description="Helical" evidence="10">
    <location>
        <begin position="150"/>
        <end position="168"/>
    </location>
</feature>
<feature type="transmembrane region" description="Helical" evidence="10">
    <location>
        <begin position="108"/>
        <end position="129"/>
    </location>
</feature>
<feature type="transmembrane region" description="Helical" evidence="10">
    <location>
        <begin position="180"/>
        <end position="199"/>
    </location>
</feature>
<organism evidence="13 14">
    <name type="scientific">Tahibacter harae</name>
    <dbReference type="NCBI Taxonomy" id="2963937"/>
    <lineage>
        <taxon>Bacteria</taxon>
        <taxon>Pseudomonadati</taxon>
        <taxon>Pseudomonadota</taxon>
        <taxon>Gammaproteobacteria</taxon>
        <taxon>Lysobacterales</taxon>
        <taxon>Rhodanobacteraceae</taxon>
        <taxon>Tahibacter</taxon>
    </lineage>
</organism>
<evidence type="ECO:0000256" key="2">
    <source>
        <dbReference type="ARBA" id="ARBA00008873"/>
    </source>
</evidence>
<sequence>MMHSNHTGGSGRPGDGHAARPGTGHEHGAGHAHGDHAGHDHDHDHDHDHRAAHAGHSHAELDDEARRHVAGYSGDKRRTRKLMLAFALTTLMMVAEAVGGWLSGSLALVADAGHMLVDALALLFAWLGAHFAQRPADARRSFGYARLEVLVGYTNALSQFVLVIWIVYEAVKRFAAPEPILSGMMLLVAIIGLGVNLLVLSTLGGHDHDDLNTAGARLHVIGDLLGSLGAVSAALLVRYFGWLWADPAISVFVSLLILNSAWRLLRRSAHILLEGVPEGVEIAAVVEGLGQDVPGVRDVHHVHLWQLAGGVRVATLHARLNDGIEPDAAILAVGRALRRRFGIEHVTVQLDGVTCHAPECEPPREIAPAGGCGHSH</sequence>
<dbReference type="NCBIfam" id="TIGR01297">
    <property type="entry name" value="CDF"/>
    <property type="match status" value="1"/>
</dbReference>
<keyword evidence="5" id="KW-0862">Zinc</keyword>
<evidence type="ECO:0000256" key="10">
    <source>
        <dbReference type="SAM" id="Phobius"/>
    </source>
</evidence>
<gene>
    <name evidence="13" type="ORF">NM961_11235</name>
</gene>
<dbReference type="InterPro" id="IPR027470">
    <property type="entry name" value="Cation_efflux_CTD"/>
</dbReference>
<evidence type="ECO:0000259" key="11">
    <source>
        <dbReference type="Pfam" id="PF01545"/>
    </source>
</evidence>
<evidence type="ECO:0000256" key="6">
    <source>
        <dbReference type="ARBA" id="ARBA00022989"/>
    </source>
</evidence>
<evidence type="ECO:0000256" key="8">
    <source>
        <dbReference type="ARBA" id="ARBA00023136"/>
    </source>
</evidence>
<feature type="region of interest" description="Disordered" evidence="9">
    <location>
        <begin position="1"/>
        <end position="65"/>
    </location>
</feature>
<dbReference type="Gene3D" id="1.20.1510.10">
    <property type="entry name" value="Cation efflux protein transmembrane domain"/>
    <property type="match status" value="1"/>
</dbReference>
<keyword evidence="14" id="KW-1185">Reference proteome</keyword>
<comment type="similarity">
    <text evidence="2">Belongs to the cation diffusion facilitator (CDF) transporter (TC 2.A.4) family. SLC30A subfamily.</text>
</comment>
<keyword evidence="8 10" id="KW-0472">Membrane</keyword>
<proteinExistence type="inferred from homology"/>
<feature type="compositionally biased region" description="Basic and acidic residues" evidence="9">
    <location>
        <begin position="14"/>
        <end position="65"/>
    </location>
</feature>
<dbReference type="Pfam" id="PF01545">
    <property type="entry name" value="Cation_efflux"/>
    <property type="match status" value="1"/>
</dbReference>
<evidence type="ECO:0000256" key="3">
    <source>
        <dbReference type="ARBA" id="ARBA00022448"/>
    </source>
</evidence>
<evidence type="ECO:0000313" key="13">
    <source>
        <dbReference type="EMBL" id="MCQ4165285.1"/>
    </source>
</evidence>
<dbReference type="InterPro" id="IPR027469">
    <property type="entry name" value="Cation_efflux_TMD_sf"/>
</dbReference>
<dbReference type="PANTHER" id="PTHR11562:SF17">
    <property type="entry name" value="RE54080P-RELATED"/>
    <property type="match status" value="1"/>
</dbReference>
<keyword evidence="7" id="KW-0406">Ion transport</keyword>
<accession>A0ABT1QSL1</accession>
<dbReference type="EMBL" id="JANFQO010000009">
    <property type="protein sequence ID" value="MCQ4165285.1"/>
    <property type="molecule type" value="Genomic_DNA"/>
</dbReference>
<dbReference type="SUPFAM" id="SSF160240">
    <property type="entry name" value="Cation efflux protein cytoplasmic domain-like"/>
    <property type="match status" value="1"/>
</dbReference>
<comment type="caution">
    <text evidence="13">The sequence shown here is derived from an EMBL/GenBank/DDBJ whole genome shotgun (WGS) entry which is preliminary data.</text>
</comment>
<evidence type="ECO:0000256" key="9">
    <source>
        <dbReference type="SAM" id="MobiDB-lite"/>
    </source>
</evidence>
<reference evidence="13" key="1">
    <citation type="submission" date="2022-07" db="EMBL/GenBank/DDBJ databases">
        <title>Tahibacter sp., a new gammaproteobacterium isolated from the silt sample collected at pig farm.</title>
        <authorList>
            <person name="Chen H."/>
        </authorList>
    </citation>
    <scope>NUCLEOTIDE SEQUENCE</scope>
    <source>
        <strain evidence="13">P2K</strain>
    </source>
</reference>
<keyword evidence="3" id="KW-0813">Transport</keyword>
<dbReference type="PANTHER" id="PTHR11562">
    <property type="entry name" value="CATION EFFLUX PROTEIN/ ZINC TRANSPORTER"/>
    <property type="match status" value="1"/>
</dbReference>
<dbReference type="Proteomes" id="UP001165498">
    <property type="component" value="Unassembled WGS sequence"/>
</dbReference>
<evidence type="ECO:0000256" key="7">
    <source>
        <dbReference type="ARBA" id="ARBA00023065"/>
    </source>
</evidence>
<feature type="domain" description="Cation efflux protein transmembrane" evidence="11">
    <location>
        <begin position="82"/>
        <end position="273"/>
    </location>
</feature>
<feature type="domain" description="Cation efflux protein cytoplasmic" evidence="12">
    <location>
        <begin position="279"/>
        <end position="351"/>
    </location>
</feature>
<evidence type="ECO:0000256" key="1">
    <source>
        <dbReference type="ARBA" id="ARBA00004141"/>
    </source>
</evidence>
<feature type="transmembrane region" description="Helical" evidence="10">
    <location>
        <begin position="247"/>
        <end position="265"/>
    </location>
</feature>